<protein>
    <submittedName>
        <fullName evidence="2">Uncharacterized protein</fullName>
    </submittedName>
</protein>
<accession>A0ABQ6GP62</accession>
<reference evidence="2 3" key="1">
    <citation type="submission" date="2023-03" db="EMBL/GenBank/DDBJ databases">
        <title>Draft genome sequence of Thalassotalea insulae KCTC 62186T.</title>
        <authorList>
            <person name="Sawabe T."/>
        </authorList>
    </citation>
    <scope>NUCLEOTIDE SEQUENCE [LARGE SCALE GENOMIC DNA]</scope>
    <source>
        <strain evidence="2 3">KCTC 62186</strain>
    </source>
</reference>
<proteinExistence type="predicted"/>
<keyword evidence="1" id="KW-0472">Membrane</keyword>
<keyword evidence="1" id="KW-0812">Transmembrane</keyword>
<organism evidence="2 3">
    <name type="scientific">Thalassotalea insulae</name>
    <dbReference type="NCBI Taxonomy" id="2056778"/>
    <lineage>
        <taxon>Bacteria</taxon>
        <taxon>Pseudomonadati</taxon>
        <taxon>Pseudomonadota</taxon>
        <taxon>Gammaproteobacteria</taxon>
        <taxon>Alteromonadales</taxon>
        <taxon>Colwelliaceae</taxon>
        <taxon>Thalassotalea</taxon>
    </lineage>
</organism>
<comment type="caution">
    <text evidence="2">The sequence shown here is derived from an EMBL/GenBank/DDBJ whole genome shotgun (WGS) entry which is preliminary data.</text>
</comment>
<sequence>MINVTKTLVYSSFYCRIHDGFMNFLLFVISNLSIVIFLMLEIYVNLLDLYHLKFFTDLGCLYSWY</sequence>
<feature type="transmembrane region" description="Helical" evidence="1">
    <location>
        <begin position="21"/>
        <end position="44"/>
    </location>
</feature>
<dbReference type="EMBL" id="BSST01000001">
    <property type="protein sequence ID" value="GLX77763.1"/>
    <property type="molecule type" value="Genomic_DNA"/>
</dbReference>
<evidence type="ECO:0000313" key="3">
    <source>
        <dbReference type="Proteomes" id="UP001157186"/>
    </source>
</evidence>
<dbReference type="Proteomes" id="UP001157186">
    <property type="component" value="Unassembled WGS sequence"/>
</dbReference>
<keyword evidence="1" id="KW-1133">Transmembrane helix</keyword>
<gene>
    <name evidence="2" type="ORF">tinsulaeT_11030</name>
</gene>
<name>A0ABQ6GP62_9GAMM</name>
<keyword evidence="3" id="KW-1185">Reference proteome</keyword>
<evidence type="ECO:0000313" key="2">
    <source>
        <dbReference type="EMBL" id="GLX77763.1"/>
    </source>
</evidence>
<evidence type="ECO:0000256" key="1">
    <source>
        <dbReference type="SAM" id="Phobius"/>
    </source>
</evidence>